<dbReference type="OrthoDB" id="9792074at2"/>
<dbReference type="CDD" id="cd14852">
    <property type="entry name" value="LD-carboxypeptidase"/>
    <property type="match status" value="1"/>
</dbReference>
<dbReference type="PANTHER" id="PTHR34385:SF1">
    <property type="entry name" value="PEPTIDOGLYCAN L-ALANYL-D-GLUTAMATE ENDOPEPTIDASE CWLK"/>
    <property type="match status" value="1"/>
</dbReference>
<keyword evidence="3" id="KW-0378">Hydrolase</keyword>
<protein>
    <submittedName>
        <fullName evidence="3">D-alanyl-D-alanine carboxypeptidase</fullName>
    </submittedName>
</protein>
<keyword evidence="3" id="KW-0121">Carboxypeptidase</keyword>
<feature type="transmembrane region" description="Helical" evidence="1">
    <location>
        <begin position="20"/>
        <end position="42"/>
    </location>
</feature>
<dbReference type="Gene3D" id="3.30.1380.10">
    <property type="match status" value="1"/>
</dbReference>
<keyword evidence="1" id="KW-1133">Transmembrane helix</keyword>
<organism evidence="3 4">
    <name type="scientific">Microbacterium hydrocarbonoxydans</name>
    <dbReference type="NCBI Taxonomy" id="273678"/>
    <lineage>
        <taxon>Bacteria</taxon>
        <taxon>Bacillati</taxon>
        <taxon>Actinomycetota</taxon>
        <taxon>Actinomycetes</taxon>
        <taxon>Micrococcales</taxon>
        <taxon>Microbacteriaceae</taxon>
        <taxon>Microbacterium</taxon>
    </lineage>
</organism>
<dbReference type="Proteomes" id="UP000183750">
    <property type="component" value="Unassembled WGS sequence"/>
</dbReference>
<dbReference type="InterPro" id="IPR009045">
    <property type="entry name" value="Zn_M74/Hedgehog-like"/>
</dbReference>
<accession>A0A1H4QXH5</accession>
<dbReference type="RefSeq" id="WP_060927105.1">
    <property type="nucleotide sequence ID" value="NZ_FNSQ01000005.1"/>
</dbReference>
<reference evidence="4" key="1">
    <citation type="submission" date="2016-10" db="EMBL/GenBank/DDBJ databases">
        <authorList>
            <person name="Varghese N."/>
            <person name="Submissions S."/>
        </authorList>
    </citation>
    <scope>NUCLEOTIDE SEQUENCE [LARGE SCALE GENOMIC DNA]</scope>
    <source>
        <strain evidence="4">DSM 16089</strain>
    </source>
</reference>
<keyword evidence="4" id="KW-1185">Reference proteome</keyword>
<dbReference type="SUPFAM" id="SSF55166">
    <property type="entry name" value="Hedgehog/DD-peptidase"/>
    <property type="match status" value="1"/>
</dbReference>
<evidence type="ECO:0000259" key="2">
    <source>
        <dbReference type="Pfam" id="PF02557"/>
    </source>
</evidence>
<keyword evidence="1" id="KW-0812">Transmembrane</keyword>
<dbReference type="GO" id="GO:0006508">
    <property type="term" value="P:proteolysis"/>
    <property type="evidence" value="ECO:0007669"/>
    <property type="project" value="InterPro"/>
</dbReference>
<evidence type="ECO:0000313" key="3">
    <source>
        <dbReference type="EMBL" id="SEC24161.1"/>
    </source>
</evidence>
<dbReference type="InterPro" id="IPR052179">
    <property type="entry name" value="DD-CPase-like"/>
</dbReference>
<dbReference type="Pfam" id="PF02557">
    <property type="entry name" value="VanY"/>
    <property type="match status" value="1"/>
</dbReference>
<dbReference type="PANTHER" id="PTHR34385">
    <property type="entry name" value="D-ALANYL-D-ALANINE CARBOXYPEPTIDASE"/>
    <property type="match status" value="1"/>
</dbReference>
<evidence type="ECO:0000256" key="1">
    <source>
        <dbReference type="SAM" id="Phobius"/>
    </source>
</evidence>
<proteinExistence type="predicted"/>
<name>A0A1H4QXH5_9MICO</name>
<sequence length="311" mass="32029">MHVQPQPQHAAPRSPIRGPALPIGLAATAIGILLSLAGAPVATSVQTELALPQPLVVQEVPAVEVGATTAADPCAEPRVQQAISVADDAAIIAGFGGGESFRAAVVAGNAPCIALDDPAHVWVVVNKARPLDPIAFDPQSLADIPLQTTTESGQARSDVATAVAELADAAAAEGAGRIGANNGYRSYELQVATHDSHVRDSGQAGADASSARAGHSEHQTGLALDLVACDPACGDIESFGGAAQGEWVAANAWEYGFIVRYEQAGSGITGYKPEPWHLRYIGRELAAAYHQGGYHTLEQFFGLPAAPDYAH</sequence>
<dbReference type="GO" id="GO:0004180">
    <property type="term" value="F:carboxypeptidase activity"/>
    <property type="evidence" value="ECO:0007669"/>
    <property type="project" value="UniProtKB-KW"/>
</dbReference>
<keyword evidence="3" id="KW-0645">Protease</keyword>
<dbReference type="InterPro" id="IPR058193">
    <property type="entry name" value="VanY/YodJ_core_dom"/>
</dbReference>
<gene>
    <name evidence="3" type="ORF">SAMN04489807_3227</name>
</gene>
<dbReference type="InterPro" id="IPR003709">
    <property type="entry name" value="VanY-like_core_dom"/>
</dbReference>
<keyword evidence="1" id="KW-0472">Membrane</keyword>
<evidence type="ECO:0000313" key="4">
    <source>
        <dbReference type="Proteomes" id="UP000183750"/>
    </source>
</evidence>
<dbReference type="AlphaFoldDB" id="A0A1H4QXH5"/>
<dbReference type="EMBL" id="FNSQ01000005">
    <property type="protein sequence ID" value="SEC24161.1"/>
    <property type="molecule type" value="Genomic_DNA"/>
</dbReference>
<feature type="domain" description="D-alanyl-D-alanine carboxypeptidase-like core" evidence="2">
    <location>
        <begin position="156"/>
        <end position="282"/>
    </location>
</feature>